<dbReference type="PIRSF" id="PIRSF001589">
    <property type="entry name" value="Asn_synthetase_glu-h"/>
    <property type="match status" value="1"/>
</dbReference>
<keyword evidence="10" id="KW-1185">Reference proteome</keyword>
<dbReference type="InterPro" id="IPR017932">
    <property type="entry name" value="GATase_2_dom"/>
</dbReference>
<evidence type="ECO:0000256" key="7">
    <source>
        <dbReference type="ARBA" id="ARBA00048741"/>
    </source>
</evidence>
<dbReference type="CDD" id="cd01991">
    <property type="entry name" value="Asn_synthase_B_C"/>
    <property type="match status" value="1"/>
</dbReference>
<gene>
    <name evidence="9" type="primary">asnB</name>
    <name evidence="9" type="ORF">OF897_02830</name>
</gene>
<dbReference type="EC" id="6.3.5.4" evidence="3"/>
<comment type="similarity">
    <text evidence="2">Belongs to the asparagine synthetase family.</text>
</comment>
<dbReference type="CDD" id="cd00712">
    <property type="entry name" value="AsnB"/>
    <property type="match status" value="1"/>
</dbReference>
<keyword evidence="9" id="KW-0436">Ligase</keyword>
<evidence type="ECO:0000313" key="9">
    <source>
        <dbReference type="EMBL" id="MCX8522854.1"/>
    </source>
</evidence>
<comment type="caution">
    <text evidence="9">The sequence shown here is derived from an EMBL/GenBank/DDBJ whole genome shotgun (WGS) entry which is preliminary data.</text>
</comment>
<evidence type="ECO:0000256" key="1">
    <source>
        <dbReference type="ARBA" id="ARBA00005187"/>
    </source>
</evidence>
<dbReference type="PANTHER" id="PTHR43284:SF1">
    <property type="entry name" value="ASPARAGINE SYNTHETASE"/>
    <property type="match status" value="1"/>
</dbReference>
<dbReference type="RefSeq" id="WP_267264169.1">
    <property type="nucleotide sequence ID" value="NZ_JAOVZW010000001.1"/>
</dbReference>
<dbReference type="SUPFAM" id="SSF52402">
    <property type="entry name" value="Adenine nucleotide alpha hydrolases-like"/>
    <property type="match status" value="1"/>
</dbReference>
<dbReference type="Proteomes" id="UP001073122">
    <property type="component" value="Unassembled WGS sequence"/>
</dbReference>
<reference evidence="9" key="1">
    <citation type="submission" date="2022-10" db="EMBL/GenBank/DDBJ databases">
        <title>Chryseobacterium sp. nov., a novel bacterial species.</title>
        <authorList>
            <person name="Cao Y."/>
        </authorList>
    </citation>
    <scope>NUCLEOTIDE SEQUENCE</scope>
    <source>
        <strain evidence="9">CCTCC AB2015118</strain>
    </source>
</reference>
<dbReference type="GO" id="GO:0004066">
    <property type="term" value="F:asparagine synthase (glutamine-hydrolyzing) activity"/>
    <property type="evidence" value="ECO:0007669"/>
    <property type="project" value="UniProtKB-EC"/>
</dbReference>
<dbReference type="SUPFAM" id="SSF56235">
    <property type="entry name" value="N-terminal nucleophile aminohydrolases (Ntn hydrolases)"/>
    <property type="match status" value="1"/>
</dbReference>
<evidence type="ECO:0000259" key="8">
    <source>
        <dbReference type="PROSITE" id="PS51278"/>
    </source>
</evidence>
<comment type="pathway">
    <text evidence="1">Amino-acid biosynthesis; L-asparagine biosynthesis; L-asparagine from L-aspartate (L-Gln route): step 1/1.</text>
</comment>
<dbReference type="InterPro" id="IPR033738">
    <property type="entry name" value="AsnB_N"/>
</dbReference>
<dbReference type="PROSITE" id="PS51278">
    <property type="entry name" value="GATASE_TYPE_2"/>
    <property type="match status" value="1"/>
</dbReference>
<dbReference type="EMBL" id="JAOVZW010000001">
    <property type="protein sequence ID" value="MCX8522854.1"/>
    <property type="molecule type" value="Genomic_DNA"/>
</dbReference>
<evidence type="ECO:0000256" key="2">
    <source>
        <dbReference type="ARBA" id="ARBA00005752"/>
    </source>
</evidence>
<keyword evidence="5" id="KW-0067">ATP-binding</keyword>
<dbReference type="Gene3D" id="3.60.20.10">
    <property type="entry name" value="Glutamine Phosphoribosylpyrophosphate, subunit 1, domain 1"/>
    <property type="match status" value="1"/>
</dbReference>
<dbReference type="Pfam" id="PF13537">
    <property type="entry name" value="GATase_7"/>
    <property type="match status" value="1"/>
</dbReference>
<dbReference type="Pfam" id="PF00733">
    <property type="entry name" value="Asn_synthase"/>
    <property type="match status" value="1"/>
</dbReference>
<evidence type="ECO:0000256" key="6">
    <source>
        <dbReference type="ARBA" id="ARBA00022962"/>
    </source>
</evidence>
<evidence type="ECO:0000256" key="5">
    <source>
        <dbReference type="ARBA" id="ARBA00022840"/>
    </source>
</evidence>
<keyword evidence="6" id="KW-0315">Glutamine amidotransferase</keyword>
<evidence type="ECO:0000256" key="4">
    <source>
        <dbReference type="ARBA" id="ARBA00022741"/>
    </source>
</evidence>
<comment type="catalytic activity">
    <reaction evidence="7">
        <text>L-aspartate + L-glutamine + ATP + H2O = L-asparagine + L-glutamate + AMP + diphosphate + H(+)</text>
        <dbReference type="Rhea" id="RHEA:12228"/>
        <dbReference type="ChEBI" id="CHEBI:15377"/>
        <dbReference type="ChEBI" id="CHEBI:15378"/>
        <dbReference type="ChEBI" id="CHEBI:29985"/>
        <dbReference type="ChEBI" id="CHEBI:29991"/>
        <dbReference type="ChEBI" id="CHEBI:30616"/>
        <dbReference type="ChEBI" id="CHEBI:33019"/>
        <dbReference type="ChEBI" id="CHEBI:58048"/>
        <dbReference type="ChEBI" id="CHEBI:58359"/>
        <dbReference type="ChEBI" id="CHEBI:456215"/>
        <dbReference type="EC" id="6.3.5.4"/>
    </reaction>
</comment>
<dbReference type="NCBIfam" id="TIGR01536">
    <property type="entry name" value="asn_synth_AEB"/>
    <property type="match status" value="1"/>
</dbReference>
<organism evidence="9 10">
    <name type="scientific">Chryseobacterium formosus</name>
    <dbReference type="NCBI Taxonomy" id="1537363"/>
    <lineage>
        <taxon>Bacteria</taxon>
        <taxon>Pseudomonadati</taxon>
        <taxon>Bacteroidota</taxon>
        <taxon>Flavobacteriia</taxon>
        <taxon>Flavobacteriales</taxon>
        <taxon>Weeksellaceae</taxon>
        <taxon>Chryseobacterium group</taxon>
        <taxon>Chryseobacterium</taxon>
    </lineage>
</organism>
<name>A0ABT3XL65_9FLAO</name>
<feature type="domain" description="Glutamine amidotransferase type-2" evidence="8">
    <location>
        <begin position="2"/>
        <end position="240"/>
    </location>
</feature>
<evidence type="ECO:0000256" key="3">
    <source>
        <dbReference type="ARBA" id="ARBA00012737"/>
    </source>
</evidence>
<keyword evidence="4" id="KW-0547">Nucleotide-binding</keyword>
<sequence>MCGICGYYSFKKEISSKNILDMNNAIRHRGPDDEGFWISDGFYGKSFSGNDSTQKIKETFPVLNEASSKIALGFRRLSILDLSEKGHQPMLSEDEKITITFNGEIYNFKKIRKELEDLNYEFESNSDTEVILKSYEEWGIEMFSKFDGMFAIALIDLNEQKLILGRDRIGLKPLFYFKNDHILVWASEIKSILKNEFIKPEVNWNGVYTNFLFQTTLAAETCFQNIFSLEPASFLSLDLNDLTTSKQFYWNFPSQKNENVKEEEAVAKVDQLLSESVKEQLFADVPVTSMMSGGIDSTLITAKSKPFKNDINAFTISYQFSESEVENASLLAEKIDIEHHVKKVSDDEILDQLKENIQHFEEPYSSLEVLMNAAEYAKNLGFKVVLSGNGADELFAGYSHSLKLNKWLLTRKFNFVRHFIFTKDDFSKKVKNYFSQDDMLDFFRQSQVGMKPFEAKSVFGKNIFNSIQTNLKDKKLSETKDYQGLFEYDIKYSLSSHHVFRDDLSAMKYGVEFRYPYLSNDLIDYVSSLPEKLRYNGIQNKPLLRKVAEKYLPSKILQMPKRGFSFPLSHFIKTEPKVRTFIIENLESLKKRNFFSSEVIDEWWNNQKNEYDCVKIWQLVTFELWYQKYFENE</sequence>
<evidence type="ECO:0000313" key="10">
    <source>
        <dbReference type="Proteomes" id="UP001073122"/>
    </source>
</evidence>
<dbReference type="InterPro" id="IPR014729">
    <property type="entry name" value="Rossmann-like_a/b/a_fold"/>
</dbReference>
<accession>A0ABT3XL65</accession>
<dbReference type="InterPro" id="IPR001962">
    <property type="entry name" value="Asn_synthase"/>
</dbReference>
<proteinExistence type="inferred from homology"/>
<dbReference type="PANTHER" id="PTHR43284">
    <property type="entry name" value="ASPARAGINE SYNTHETASE (GLUTAMINE-HYDROLYZING)"/>
    <property type="match status" value="1"/>
</dbReference>
<dbReference type="InterPro" id="IPR029055">
    <property type="entry name" value="Ntn_hydrolases_N"/>
</dbReference>
<dbReference type="Gene3D" id="3.40.50.620">
    <property type="entry name" value="HUPs"/>
    <property type="match status" value="1"/>
</dbReference>
<dbReference type="InterPro" id="IPR006426">
    <property type="entry name" value="Asn_synth_AEB"/>
</dbReference>
<dbReference type="InterPro" id="IPR051786">
    <property type="entry name" value="ASN_synthetase/amidase"/>
</dbReference>
<protein>
    <recommendedName>
        <fullName evidence="3">asparagine synthase (glutamine-hydrolyzing)</fullName>
        <ecNumber evidence="3">6.3.5.4</ecNumber>
    </recommendedName>
</protein>